<keyword evidence="5" id="KW-0732">Signal</keyword>
<evidence type="ECO:0000313" key="7">
    <source>
        <dbReference type="EMBL" id="ADK82695.1"/>
    </source>
</evidence>
<dbReference type="InterPro" id="IPR007329">
    <property type="entry name" value="FMN-bd"/>
</dbReference>
<dbReference type="Gene3D" id="3.90.700.10">
    <property type="entry name" value="Succinate dehydrogenase/fumarate reductase flavoprotein, catalytic domain"/>
    <property type="match status" value="1"/>
</dbReference>
<dbReference type="eggNOG" id="COG1053">
    <property type="taxonomic scope" value="Bacteria"/>
</dbReference>
<evidence type="ECO:0000256" key="5">
    <source>
        <dbReference type="RuleBase" id="RU366062"/>
    </source>
</evidence>
<dbReference type="SMART" id="SM00900">
    <property type="entry name" value="FMN_bind"/>
    <property type="match status" value="1"/>
</dbReference>
<dbReference type="InterPro" id="IPR027477">
    <property type="entry name" value="Succ_DH/fumarate_Rdtase_cat_sf"/>
</dbReference>
<comment type="cofactor">
    <cofactor evidence="5">
        <name>FAD</name>
        <dbReference type="ChEBI" id="CHEBI:57692"/>
    </cofactor>
    <text evidence="5">Binds 1 FAD per subunit.</text>
</comment>
<dbReference type="Pfam" id="PF00890">
    <property type="entry name" value="FAD_binding_2"/>
    <property type="match status" value="1"/>
</dbReference>
<evidence type="ECO:0000256" key="3">
    <source>
        <dbReference type="ARBA" id="ARBA00022827"/>
    </source>
</evidence>
<dbReference type="HOGENOM" id="CLU_011398_4_0_12"/>
<organism evidence="7 8">
    <name type="scientific">Sediminispirochaeta smaragdinae (strain DSM 11293 / JCM 15392 / SEBR 4228)</name>
    <name type="common">Spirochaeta smaragdinae</name>
    <dbReference type="NCBI Taxonomy" id="573413"/>
    <lineage>
        <taxon>Bacteria</taxon>
        <taxon>Pseudomonadati</taxon>
        <taxon>Spirochaetota</taxon>
        <taxon>Spirochaetia</taxon>
        <taxon>Spirochaetales</taxon>
        <taxon>Spirochaetaceae</taxon>
        <taxon>Sediminispirochaeta</taxon>
    </lineage>
</organism>
<feature type="signal peptide" evidence="5">
    <location>
        <begin position="1"/>
        <end position="24"/>
    </location>
</feature>
<feature type="domain" description="FMN-binding" evidence="6">
    <location>
        <begin position="40"/>
        <end position="113"/>
    </location>
</feature>
<dbReference type="Gene3D" id="3.50.50.60">
    <property type="entry name" value="FAD/NAD(P)-binding domain"/>
    <property type="match status" value="1"/>
</dbReference>
<evidence type="ECO:0000259" key="6">
    <source>
        <dbReference type="SMART" id="SM00900"/>
    </source>
</evidence>
<dbReference type="KEGG" id="ssm:Spirs_3607"/>
<name>E1R7J0_SEDSS</name>
<comment type="similarity">
    <text evidence="1 5">Belongs to the FAD-dependent oxidoreductase 2 family. FRD/SDH subfamily.</text>
</comment>
<sequence>MKANKRLGAAIASLVLLLSFVACSGKGAYKPGTYEGEGQGHGGAIKVAVSVDSDKITKIDVTESAESDFSEQAVQEIIKRVLDKNSAEIDSVSGASETSEGLIAAIAAALSKAQTGEAVKSADAKGATGEVPEDMSCDVVIVGAGGAGLSAALEAHDHGASVILVEKMPVIGGNTNYATGGLNAAETAPQKALGIQDSVETFYEDTMKGGKNLNNPALVHVLTERSAGTIDWLIGLGGDFSDVGKLGGATNPRAHRPSGGAPVGNHLVKILYDAVQKRGINVQTNSKVVALLKEGDAVSGVEVETKNGTYTIRAKAVIITTGGFGANQEKVVAYKPELKGFGTTNQPGATGDALDFIKDFDVALVDMEQIQTHPTVVPVKNTMITEAVRGNGAILVNRDAARFISEMQTRDVVSDAELAQTGGTAFLLFDQGVRDSLSAIENYVKAGLLTEGETIADVAQKMGLDAATLQATVDQYNGFVNTGVDTDFNRSDLPRELIHAPYYMVEVGPAVHHTMGGIKINTDAQVITTGGSAVPGLYAAGEVTGGVHGANRLGGNSLSDITTFGRIAGTNAAEFAAK</sequence>
<dbReference type="GO" id="GO:0016020">
    <property type="term" value="C:membrane"/>
    <property type="evidence" value="ECO:0007669"/>
    <property type="project" value="InterPro"/>
</dbReference>
<dbReference type="InterPro" id="IPR010960">
    <property type="entry name" value="Flavocytochrome_c"/>
</dbReference>
<dbReference type="GO" id="GO:0016627">
    <property type="term" value="F:oxidoreductase activity, acting on the CH-CH group of donors"/>
    <property type="evidence" value="ECO:0007669"/>
    <property type="project" value="UniProtKB-ARBA"/>
</dbReference>
<dbReference type="Pfam" id="PF04205">
    <property type="entry name" value="FMN_bind"/>
    <property type="match status" value="1"/>
</dbReference>
<feature type="chain" id="PRO_5022269442" description="Urocanate reductase" evidence="5">
    <location>
        <begin position="25"/>
        <end position="578"/>
    </location>
</feature>
<accession>E1R7J0</accession>
<keyword evidence="3 5" id="KW-0274">FAD</keyword>
<reference evidence="7 8" key="1">
    <citation type="journal article" date="2010" name="Stand. Genomic Sci.">
        <title>Complete genome sequence of Spirochaeta smaragdinae type strain (SEBR 4228).</title>
        <authorList>
            <person name="Mavromatis K."/>
            <person name="Yasawong M."/>
            <person name="Chertkov O."/>
            <person name="Lapidus A."/>
            <person name="Lucas S."/>
            <person name="Nolan M."/>
            <person name="Del Rio T.G."/>
            <person name="Tice H."/>
            <person name="Cheng J.F."/>
            <person name="Pitluck S."/>
            <person name="Liolios K."/>
            <person name="Ivanova N."/>
            <person name="Tapia R."/>
            <person name="Han C."/>
            <person name="Bruce D."/>
            <person name="Goodwin L."/>
            <person name="Pati A."/>
            <person name="Chen A."/>
            <person name="Palaniappan K."/>
            <person name="Land M."/>
            <person name="Hauser L."/>
            <person name="Chang Y.J."/>
            <person name="Jeffries C.D."/>
            <person name="Detter J.C."/>
            <person name="Rohde M."/>
            <person name="Brambilla E."/>
            <person name="Spring S."/>
            <person name="Goker M."/>
            <person name="Sikorski J."/>
            <person name="Woyke T."/>
            <person name="Bristow J."/>
            <person name="Eisen J.A."/>
            <person name="Markowitz V."/>
            <person name="Hugenholtz P."/>
            <person name="Klenk H.P."/>
            <person name="Kyrpides N.C."/>
        </authorList>
    </citation>
    <scope>NUCLEOTIDE SEQUENCE [LARGE SCALE GENOMIC DNA]</scope>
    <source>
        <strain evidence="8">DSM 11293 / JCM 15392 / SEBR 4228</strain>
    </source>
</reference>
<dbReference type="SUPFAM" id="SSF51905">
    <property type="entry name" value="FAD/NAD(P)-binding domain"/>
    <property type="match status" value="1"/>
</dbReference>
<dbReference type="OrthoDB" id="311713at2"/>
<dbReference type="Proteomes" id="UP000002318">
    <property type="component" value="Chromosome"/>
</dbReference>
<dbReference type="PANTHER" id="PTHR43400:SF7">
    <property type="entry name" value="FAD-DEPENDENT OXIDOREDUCTASE 2 FAD BINDING DOMAIN-CONTAINING PROTEIN"/>
    <property type="match status" value="1"/>
</dbReference>
<dbReference type="InterPro" id="IPR036188">
    <property type="entry name" value="FAD/NAD-bd_sf"/>
</dbReference>
<keyword evidence="4 5" id="KW-0560">Oxidoreductase</keyword>
<dbReference type="PROSITE" id="PS51257">
    <property type="entry name" value="PROKAR_LIPOPROTEIN"/>
    <property type="match status" value="1"/>
</dbReference>
<dbReference type="SUPFAM" id="SSF56425">
    <property type="entry name" value="Succinate dehydrogenase/fumarate reductase flavoprotein, catalytic domain"/>
    <property type="match status" value="1"/>
</dbReference>
<evidence type="ECO:0000256" key="2">
    <source>
        <dbReference type="ARBA" id="ARBA00022630"/>
    </source>
</evidence>
<dbReference type="STRING" id="573413.Spirs_3607"/>
<evidence type="ECO:0000256" key="1">
    <source>
        <dbReference type="ARBA" id="ARBA00008040"/>
    </source>
</evidence>
<evidence type="ECO:0000313" key="8">
    <source>
        <dbReference type="Proteomes" id="UP000002318"/>
    </source>
</evidence>
<dbReference type="FunFam" id="3.90.700.10:FF:000007">
    <property type="entry name" value="NADH-dependent fumarate reductase"/>
    <property type="match status" value="1"/>
</dbReference>
<dbReference type="InterPro" id="IPR003953">
    <property type="entry name" value="FAD-dep_OxRdtase_2_FAD-bd"/>
</dbReference>
<dbReference type="AlphaFoldDB" id="E1R7J0"/>
<dbReference type="GO" id="GO:0010181">
    <property type="term" value="F:FMN binding"/>
    <property type="evidence" value="ECO:0007669"/>
    <property type="project" value="InterPro"/>
</dbReference>
<dbReference type="PRINTS" id="PR00368">
    <property type="entry name" value="FADPNR"/>
</dbReference>
<proteinExistence type="inferred from homology"/>
<dbReference type="RefSeq" id="WP_013256154.1">
    <property type="nucleotide sequence ID" value="NC_014364.1"/>
</dbReference>
<dbReference type="NCBIfam" id="TIGR01813">
    <property type="entry name" value="flavo_cyto_c"/>
    <property type="match status" value="1"/>
</dbReference>
<comment type="cofactor">
    <cofactor evidence="5">
        <name>FMN</name>
        <dbReference type="ChEBI" id="CHEBI:58210"/>
    </cofactor>
    <text evidence="5">Binds 1 or 2 FMN covalently per subunit.</text>
</comment>
<protein>
    <recommendedName>
        <fullName evidence="5">Urocanate reductase</fullName>
        <ecNumber evidence="5">1.3.99.33</ecNumber>
    </recommendedName>
</protein>
<dbReference type="PANTHER" id="PTHR43400">
    <property type="entry name" value="FUMARATE REDUCTASE"/>
    <property type="match status" value="1"/>
</dbReference>
<evidence type="ECO:0000256" key="4">
    <source>
        <dbReference type="ARBA" id="ARBA00023002"/>
    </source>
</evidence>
<gene>
    <name evidence="7" type="ordered locus">Spirs_3607</name>
</gene>
<keyword evidence="2 5" id="KW-0285">Flavoprotein</keyword>
<dbReference type="Gene3D" id="3.90.1010.20">
    <property type="match status" value="1"/>
</dbReference>
<comment type="catalytic activity">
    <reaction evidence="5">
        <text>dihydrourocanate + A = urocanate + AH2</text>
        <dbReference type="Rhea" id="RHEA:36059"/>
        <dbReference type="ChEBI" id="CHEBI:13193"/>
        <dbReference type="ChEBI" id="CHEBI:17499"/>
        <dbReference type="ChEBI" id="CHEBI:27247"/>
        <dbReference type="ChEBI" id="CHEBI:72991"/>
        <dbReference type="EC" id="1.3.99.33"/>
    </reaction>
</comment>
<dbReference type="eggNOG" id="COG3976">
    <property type="taxonomic scope" value="Bacteria"/>
</dbReference>
<dbReference type="InterPro" id="IPR050315">
    <property type="entry name" value="FAD-oxidoreductase_2"/>
</dbReference>
<dbReference type="EC" id="1.3.99.33" evidence="5"/>
<keyword evidence="8" id="KW-1185">Reference proteome</keyword>
<dbReference type="EMBL" id="CP002116">
    <property type="protein sequence ID" value="ADK82695.1"/>
    <property type="molecule type" value="Genomic_DNA"/>
</dbReference>